<dbReference type="AlphaFoldDB" id="A0A8H6VYI4"/>
<name>A0A8H6VYI4_9AGAR</name>
<sequence length="286" mass="32376">MILDEKPPPPYSTNRAILTPPATGWRTFSALPPHLLLQIVYSTFSDAVDIAEQRKTLYWLSRGLRLVNRLLYTTSMNVLRSLYLPLYDSHIRRPYSSDPFPLTSVPHSHANSPLTSLQRETSTLDLFIALKVREDVWSDDSELHLERDDSFADLFNLSQPRSRLEDLFRDAAMEEGLVYIARQHRARTPTSSSADLRPETPPPYHDDFAVSGLACLVNPPFVHDVDDILVLWLFLLGLQEVQTSQARSPSPANESHHHATAVLRAINSVHLSHSRPAAFRAGPYHK</sequence>
<evidence type="ECO:0000313" key="1">
    <source>
        <dbReference type="EMBL" id="KAF7292839.1"/>
    </source>
</evidence>
<gene>
    <name evidence="1" type="ORF">MIND_01182900</name>
</gene>
<protein>
    <submittedName>
        <fullName evidence="1">COesterase domain-containing protein</fullName>
    </submittedName>
</protein>
<accession>A0A8H6VYI4</accession>
<organism evidence="1 2">
    <name type="scientific">Mycena indigotica</name>
    <dbReference type="NCBI Taxonomy" id="2126181"/>
    <lineage>
        <taxon>Eukaryota</taxon>
        <taxon>Fungi</taxon>
        <taxon>Dikarya</taxon>
        <taxon>Basidiomycota</taxon>
        <taxon>Agaricomycotina</taxon>
        <taxon>Agaricomycetes</taxon>
        <taxon>Agaricomycetidae</taxon>
        <taxon>Agaricales</taxon>
        <taxon>Marasmiineae</taxon>
        <taxon>Mycenaceae</taxon>
        <taxon>Mycena</taxon>
    </lineage>
</organism>
<dbReference type="RefSeq" id="XP_037215267.1">
    <property type="nucleotide sequence ID" value="XM_037368341.1"/>
</dbReference>
<evidence type="ECO:0000313" key="2">
    <source>
        <dbReference type="Proteomes" id="UP000636479"/>
    </source>
</evidence>
<dbReference type="OrthoDB" id="2536866at2759"/>
<dbReference type="Proteomes" id="UP000636479">
    <property type="component" value="Unassembled WGS sequence"/>
</dbReference>
<keyword evidence="2" id="KW-1185">Reference proteome</keyword>
<comment type="caution">
    <text evidence="1">The sequence shown here is derived from an EMBL/GenBank/DDBJ whole genome shotgun (WGS) entry which is preliminary data.</text>
</comment>
<dbReference type="EMBL" id="JACAZF010000011">
    <property type="protein sequence ID" value="KAF7292839.1"/>
    <property type="molecule type" value="Genomic_DNA"/>
</dbReference>
<dbReference type="GeneID" id="59350857"/>
<proteinExistence type="predicted"/>
<reference evidence="1" key="1">
    <citation type="submission" date="2020-05" db="EMBL/GenBank/DDBJ databases">
        <title>Mycena genomes resolve the evolution of fungal bioluminescence.</title>
        <authorList>
            <person name="Tsai I.J."/>
        </authorList>
    </citation>
    <scope>NUCLEOTIDE SEQUENCE</scope>
    <source>
        <strain evidence="1">171206Taipei</strain>
    </source>
</reference>